<accession>A0A9D1UYD8</accession>
<evidence type="ECO:0000256" key="1">
    <source>
        <dbReference type="SAM" id="SignalP"/>
    </source>
</evidence>
<dbReference type="AlphaFoldDB" id="A0A9D1UYD8"/>
<reference evidence="2" key="2">
    <citation type="submission" date="2021-04" db="EMBL/GenBank/DDBJ databases">
        <authorList>
            <person name="Gilroy R."/>
        </authorList>
    </citation>
    <scope>NUCLEOTIDE SEQUENCE</scope>
    <source>
        <strain evidence="2">23274</strain>
    </source>
</reference>
<keyword evidence="1" id="KW-0732">Signal</keyword>
<gene>
    <name evidence="2" type="ORF">H9863_01095</name>
</gene>
<feature type="signal peptide" evidence="1">
    <location>
        <begin position="1"/>
        <end position="19"/>
    </location>
</feature>
<comment type="caution">
    <text evidence="2">The sequence shown here is derived from an EMBL/GenBank/DDBJ whole genome shotgun (WGS) entry which is preliminary data.</text>
</comment>
<proteinExistence type="predicted"/>
<evidence type="ECO:0000313" key="2">
    <source>
        <dbReference type="EMBL" id="HIX02700.1"/>
    </source>
</evidence>
<protein>
    <submittedName>
        <fullName evidence="2">Uncharacterized protein</fullName>
    </submittedName>
</protein>
<evidence type="ECO:0000313" key="3">
    <source>
        <dbReference type="Proteomes" id="UP000824202"/>
    </source>
</evidence>
<sequence length="290" mass="34528">MNKIIMMALCLFAFLSVKATGLDGDVIHIDGKYWGLLAKPINNNRLLYKRLMDFLPENRSMSTADWDGYTAFWKMEDGYLYLQHIEVTVYDKDRNSLTIAFLPDDLKQVFAFYYANGKIRADWFTGQIRAVHGEFVRYIHSGFNRNLETEQVIDVKEGQVLRMELYHNYKKDGLKMEYLFNELDRRFPWEEFPKYQAYKLYFTIQNYLLTADGRFVDCDITIHVRPTREEIRDSAHPLVRAFKEIARSVYPLEVYFINGKFTLIHDKWTHPFSMERTEQIKHRFVSSKSI</sequence>
<dbReference type="EMBL" id="DXFT01000021">
    <property type="protein sequence ID" value="HIX02700.1"/>
    <property type="molecule type" value="Genomic_DNA"/>
</dbReference>
<reference evidence="2" key="1">
    <citation type="journal article" date="2021" name="PeerJ">
        <title>Extensive microbial diversity within the chicken gut microbiome revealed by metagenomics and culture.</title>
        <authorList>
            <person name="Gilroy R."/>
            <person name="Ravi A."/>
            <person name="Getino M."/>
            <person name="Pursley I."/>
            <person name="Horton D.L."/>
            <person name="Alikhan N.F."/>
            <person name="Baker D."/>
            <person name="Gharbi K."/>
            <person name="Hall N."/>
            <person name="Watson M."/>
            <person name="Adriaenssens E.M."/>
            <person name="Foster-Nyarko E."/>
            <person name="Jarju S."/>
            <person name="Secka A."/>
            <person name="Antonio M."/>
            <person name="Oren A."/>
            <person name="Chaudhuri R.R."/>
            <person name="La Ragione R."/>
            <person name="Hildebrand F."/>
            <person name="Pallen M.J."/>
        </authorList>
    </citation>
    <scope>NUCLEOTIDE SEQUENCE</scope>
    <source>
        <strain evidence="2">23274</strain>
    </source>
</reference>
<organism evidence="2 3">
    <name type="scientific">Candidatus Odoribacter faecigallinarum</name>
    <dbReference type="NCBI Taxonomy" id="2838706"/>
    <lineage>
        <taxon>Bacteria</taxon>
        <taxon>Pseudomonadati</taxon>
        <taxon>Bacteroidota</taxon>
        <taxon>Bacteroidia</taxon>
        <taxon>Bacteroidales</taxon>
        <taxon>Odoribacteraceae</taxon>
        <taxon>Odoribacter</taxon>
    </lineage>
</organism>
<name>A0A9D1UYD8_9BACT</name>
<dbReference type="Proteomes" id="UP000824202">
    <property type="component" value="Unassembled WGS sequence"/>
</dbReference>
<feature type="chain" id="PRO_5039548300" evidence="1">
    <location>
        <begin position="20"/>
        <end position="290"/>
    </location>
</feature>